<proteinExistence type="predicted"/>
<keyword evidence="4" id="KW-1185">Reference proteome</keyword>
<protein>
    <submittedName>
        <fullName evidence="3">Uncharacterized protein</fullName>
    </submittedName>
</protein>
<gene>
    <name evidence="3" type="ORF">GOHSU_14_00040</name>
</gene>
<evidence type="ECO:0000313" key="4">
    <source>
        <dbReference type="Proteomes" id="UP000053405"/>
    </source>
</evidence>
<name>L7L9V8_9ACTN</name>
<dbReference type="eggNOG" id="ENOG5032Y3D">
    <property type="taxonomic scope" value="Bacteria"/>
</dbReference>
<comment type="caution">
    <text evidence="3">The sequence shown here is derived from an EMBL/GenBank/DDBJ whole genome shotgun (WGS) entry which is preliminary data.</text>
</comment>
<dbReference type="Proteomes" id="UP000053405">
    <property type="component" value="Unassembled WGS sequence"/>
</dbReference>
<sequence>MRFNPPPNWPPPPEPGWQPPPGWRPDPRWGPPPTGWPLWMHDVPAPQQTPASPQPPHVPRPEARARLTGALTSRAWISVAAVVSALSLVVASWVYFGGGPGTTNGGLEVAAVSMDSVVEIPATTRSTATRGENAPISTPQKTVPVDITLKNTCSMPIIVKEIRGEVLHFAELPDCGRFGGGPAVLSASFGLVIPTTFRDDARKPTTTQIAMPADFVVEPGSVGRMEVTFGPETQNSSFVKPNIMAVKISLVPDVGEPLLIGTAGGVSQVQDVVHMAEHESYFARPQPADCNRANLREVLKVTRSSDVRSPYLTQMEKIYAKYA</sequence>
<feature type="compositionally biased region" description="Pro residues" evidence="1">
    <location>
        <begin position="1"/>
        <end position="35"/>
    </location>
</feature>
<feature type="compositionally biased region" description="Low complexity" evidence="1">
    <location>
        <begin position="36"/>
        <end position="51"/>
    </location>
</feature>
<reference evidence="3 4" key="1">
    <citation type="submission" date="2012-12" db="EMBL/GenBank/DDBJ databases">
        <title>Whole genome shotgun sequence of Gordonia hirsuta NBRC 16056.</title>
        <authorList>
            <person name="Isaki-Nakamura S."/>
            <person name="Hosoyama A."/>
            <person name="Tsuchikane K."/>
            <person name="Katsumata H."/>
            <person name="Baba S."/>
            <person name="Yamazaki S."/>
            <person name="Fujita N."/>
        </authorList>
    </citation>
    <scope>NUCLEOTIDE SEQUENCE [LARGE SCALE GENOMIC DNA]</scope>
    <source>
        <strain evidence="3 4">NBRC 16056</strain>
    </source>
</reference>
<dbReference type="AlphaFoldDB" id="L7L9V8"/>
<keyword evidence="2" id="KW-0472">Membrane</keyword>
<keyword evidence="2" id="KW-1133">Transmembrane helix</keyword>
<dbReference type="STRING" id="1121927.GOHSU_14_00040"/>
<evidence type="ECO:0000256" key="2">
    <source>
        <dbReference type="SAM" id="Phobius"/>
    </source>
</evidence>
<accession>L7L9V8</accession>
<evidence type="ECO:0000313" key="3">
    <source>
        <dbReference type="EMBL" id="GAC56837.1"/>
    </source>
</evidence>
<evidence type="ECO:0000256" key="1">
    <source>
        <dbReference type="SAM" id="MobiDB-lite"/>
    </source>
</evidence>
<feature type="region of interest" description="Disordered" evidence="1">
    <location>
        <begin position="1"/>
        <end position="61"/>
    </location>
</feature>
<organism evidence="3 4">
    <name type="scientific">Gordonia hirsuta DSM 44140 = NBRC 16056</name>
    <dbReference type="NCBI Taxonomy" id="1121927"/>
    <lineage>
        <taxon>Bacteria</taxon>
        <taxon>Bacillati</taxon>
        <taxon>Actinomycetota</taxon>
        <taxon>Actinomycetes</taxon>
        <taxon>Mycobacteriales</taxon>
        <taxon>Gordoniaceae</taxon>
        <taxon>Gordonia</taxon>
    </lineage>
</organism>
<dbReference type="EMBL" id="BANT01000014">
    <property type="protein sequence ID" value="GAC56837.1"/>
    <property type="molecule type" value="Genomic_DNA"/>
</dbReference>
<feature type="transmembrane region" description="Helical" evidence="2">
    <location>
        <begin position="75"/>
        <end position="96"/>
    </location>
</feature>
<keyword evidence="2" id="KW-0812">Transmembrane</keyword>